<evidence type="ECO:0000313" key="1">
    <source>
        <dbReference type="EMBL" id="GAA2504186.1"/>
    </source>
</evidence>
<name>A0ABN3MLH8_9ACTN</name>
<protein>
    <submittedName>
        <fullName evidence="1">Uncharacterized protein</fullName>
    </submittedName>
</protein>
<reference evidence="1 2" key="1">
    <citation type="journal article" date="2019" name="Int. J. Syst. Evol. Microbiol.">
        <title>The Global Catalogue of Microorganisms (GCM) 10K type strain sequencing project: providing services to taxonomists for standard genome sequencing and annotation.</title>
        <authorList>
            <consortium name="The Broad Institute Genomics Platform"/>
            <consortium name="The Broad Institute Genome Sequencing Center for Infectious Disease"/>
            <person name="Wu L."/>
            <person name="Ma J."/>
        </authorList>
    </citation>
    <scope>NUCLEOTIDE SEQUENCE [LARGE SCALE GENOMIC DNA]</scope>
    <source>
        <strain evidence="1 2">JCM 6923</strain>
    </source>
</reference>
<comment type="caution">
    <text evidence="1">The sequence shown here is derived from an EMBL/GenBank/DDBJ whole genome shotgun (WGS) entry which is preliminary data.</text>
</comment>
<accession>A0ABN3MLH8</accession>
<sequence length="79" mass="8202">MTASVGFSILGSGTSSTRTSRLPCQVTAFMRSRSLGRVGPLVAWVRLAVAAGYPRVRAPNPLAGTARVPGGCWTGAQRV</sequence>
<dbReference type="EMBL" id="BAAATL010000034">
    <property type="protein sequence ID" value="GAA2504186.1"/>
    <property type="molecule type" value="Genomic_DNA"/>
</dbReference>
<organism evidence="1 2">
    <name type="scientific">Streptomyces graminearus</name>
    <dbReference type="NCBI Taxonomy" id="284030"/>
    <lineage>
        <taxon>Bacteria</taxon>
        <taxon>Bacillati</taxon>
        <taxon>Actinomycetota</taxon>
        <taxon>Actinomycetes</taxon>
        <taxon>Kitasatosporales</taxon>
        <taxon>Streptomycetaceae</taxon>
        <taxon>Streptomyces</taxon>
    </lineage>
</organism>
<evidence type="ECO:0000313" key="2">
    <source>
        <dbReference type="Proteomes" id="UP001501721"/>
    </source>
</evidence>
<proteinExistence type="predicted"/>
<dbReference type="Proteomes" id="UP001501721">
    <property type="component" value="Unassembled WGS sequence"/>
</dbReference>
<keyword evidence="2" id="KW-1185">Reference proteome</keyword>
<gene>
    <name evidence="1" type="ORF">GCM10010422_62920</name>
</gene>